<evidence type="ECO:0000256" key="2">
    <source>
        <dbReference type="ARBA" id="ARBA00023125"/>
    </source>
</evidence>
<dbReference type="RefSeq" id="WP_350791698.1">
    <property type="nucleotide sequence ID" value="NZ_JBEPEK010000786.1"/>
</dbReference>
<dbReference type="Gene3D" id="1.10.357.10">
    <property type="entry name" value="Tetracycline Repressor, domain 2"/>
    <property type="match status" value="1"/>
</dbReference>
<comment type="caution">
    <text evidence="6">The sequence shown here is derived from an EMBL/GenBank/DDBJ whole genome shotgun (WGS) entry which is preliminary data.</text>
</comment>
<feature type="domain" description="HTH tetR-type" evidence="5">
    <location>
        <begin position="8"/>
        <end position="68"/>
    </location>
</feature>
<keyword evidence="2 4" id="KW-0238">DNA-binding</keyword>
<dbReference type="PROSITE" id="PS01081">
    <property type="entry name" value="HTH_TETR_1"/>
    <property type="match status" value="1"/>
</dbReference>
<feature type="DNA-binding region" description="H-T-H motif" evidence="4">
    <location>
        <begin position="31"/>
        <end position="50"/>
    </location>
</feature>
<evidence type="ECO:0000256" key="4">
    <source>
        <dbReference type="PROSITE-ProRule" id="PRU00335"/>
    </source>
</evidence>
<proteinExistence type="predicted"/>
<dbReference type="PRINTS" id="PR00455">
    <property type="entry name" value="HTHTETR"/>
</dbReference>
<evidence type="ECO:0000256" key="1">
    <source>
        <dbReference type="ARBA" id="ARBA00023015"/>
    </source>
</evidence>
<organism evidence="6 7">
    <name type="scientific">Streptomyces hyaluromycini</name>
    <dbReference type="NCBI Taxonomy" id="1377993"/>
    <lineage>
        <taxon>Bacteria</taxon>
        <taxon>Bacillati</taxon>
        <taxon>Actinomycetota</taxon>
        <taxon>Actinomycetes</taxon>
        <taxon>Kitasatosporales</taxon>
        <taxon>Streptomycetaceae</taxon>
        <taxon>Streptomyces</taxon>
    </lineage>
</organism>
<keyword evidence="7" id="KW-1185">Reference proteome</keyword>
<evidence type="ECO:0000256" key="3">
    <source>
        <dbReference type="ARBA" id="ARBA00023163"/>
    </source>
</evidence>
<dbReference type="PANTHER" id="PTHR30055:SF234">
    <property type="entry name" value="HTH-TYPE TRANSCRIPTIONAL REGULATOR BETI"/>
    <property type="match status" value="1"/>
</dbReference>
<dbReference type="InterPro" id="IPR047923">
    <property type="entry name" value="ArpA-like"/>
</dbReference>
<keyword evidence="1" id="KW-0805">Transcription regulation</keyword>
<dbReference type="EMBL" id="JBEPEK010000786">
    <property type="protein sequence ID" value="MER7187344.1"/>
    <property type="molecule type" value="Genomic_DNA"/>
</dbReference>
<dbReference type="InterPro" id="IPR001647">
    <property type="entry name" value="HTH_TetR"/>
</dbReference>
<keyword evidence="3" id="KW-0804">Transcription</keyword>
<dbReference type="NCBIfam" id="NF041196">
    <property type="entry name" value="ScbR_bind_reg"/>
    <property type="match status" value="1"/>
</dbReference>
<dbReference type="InterPro" id="IPR009057">
    <property type="entry name" value="Homeodomain-like_sf"/>
</dbReference>
<dbReference type="InterPro" id="IPR036271">
    <property type="entry name" value="Tet_transcr_reg_TetR-rel_C_sf"/>
</dbReference>
<dbReference type="SUPFAM" id="SSF46689">
    <property type="entry name" value="Homeodomain-like"/>
    <property type="match status" value="1"/>
</dbReference>
<sequence length="222" mass="23746">MVKQLRAARTRQALVLAAAEIFAADGYALSSLPAISRRAGVSAGALHFHFPNKDALAIEVENAARRSVEQLVADRRPSAASVLHLLVTVTREVLGAVAADVVVRAGFKLSVDPSRKNAMGFGCWWRAWVCEELLRAQRAGELAEGVSPDRVAAVIVAATVGFEVLGAEDRDRISPRHVEQFWSLVLPQLAAHGDQFTGVALSDSCSAPWTRVKSAPTGRSSV</sequence>
<gene>
    <name evidence="6" type="ORF">ABT404_49135</name>
</gene>
<accession>A0ABV1XE75</accession>
<dbReference type="PROSITE" id="PS50977">
    <property type="entry name" value="HTH_TETR_2"/>
    <property type="match status" value="1"/>
</dbReference>
<dbReference type="PANTHER" id="PTHR30055">
    <property type="entry name" value="HTH-TYPE TRANSCRIPTIONAL REGULATOR RUTR"/>
    <property type="match status" value="1"/>
</dbReference>
<evidence type="ECO:0000259" key="5">
    <source>
        <dbReference type="PROSITE" id="PS50977"/>
    </source>
</evidence>
<dbReference type="SUPFAM" id="SSF48498">
    <property type="entry name" value="Tetracyclin repressor-like, C-terminal domain"/>
    <property type="match status" value="1"/>
</dbReference>
<dbReference type="Proteomes" id="UP001474181">
    <property type="component" value="Unassembled WGS sequence"/>
</dbReference>
<name>A0ABV1XE75_9ACTN</name>
<evidence type="ECO:0000313" key="7">
    <source>
        <dbReference type="Proteomes" id="UP001474181"/>
    </source>
</evidence>
<dbReference type="InterPro" id="IPR023772">
    <property type="entry name" value="DNA-bd_HTH_TetR-type_CS"/>
</dbReference>
<dbReference type="Pfam" id="PF00440">
    <property type="entry name" value="TetR_N"/>
    <property type="match status" value="1"/>
</dbReference>
<dbReference type="InterPro" id="IPR050109">
    <property type="entry name" value="HTH-type_TetR-like_transc_reg"/>
</dbReference>
<reference evidence="6 7" key="1">
    <citation type="submission" date="2024-06" db="EMBL/GenBank/DDBJ databases">
        <title>The Natural Products Discovery Center: Release of the First 8490 Sequenced Strains for Exploring Actinobacteria Biosynthetic Diversity.</title>
        <authorList>
            <person name="Kalkreuter E."/>
            <person name="Kautsar S.A."/>
            <person name="Yang D."/>
            <person name="Bader C.D."/>
            <person name="Teijaro C.N."/>
            <person name="Fluegel L."/>
            <person name="Davis C.M."/>
            <person name="Simpson J.R."/>
            <person name="Lauterbach L."/>
            <person name="Steele A.D."/>
            <person name="Gui C."/>
            <person name="Meng S."/>
            <person name="Li G."/>
            <person name="Viehrig K."/>
            <person name="Ye F."/>
            <person name="Su P."/>
            <person name="Kiefer A.F."/>
            <person name="Nichols A."/>
            <person name="Cepeda A.J."/>
            <person name="Yan W."/>
            <person name="Fan B."/>
            <person name="Jiang Y."/>
            <person name="Adhikari A."/>
            <person name="Zheng C.-J."/>
            <person name="Schuster L."/>
            <person name="Cowan T.M."/>
            <person name="Smanski M.J."/>
            <person name="Chevrette M.G."/>
            <person name="De Carvalho L.P.S."/>
            <person name="Shen B."/>
        </authorList>
    </citation>
    <scope>NUCLEOTIDE SEQUENCE [LARGE SCALE GENOMIC DNA]</scope>
    <source>
        <strain evidence="6 7">NPDC000234</strain>
    </source>
</reference>
<evidence type="ECO:0000313" key="6">
    <source>
        <dbReference type="EMBL" id="MER7187344.1"/>
    </source>
</evidence>
<protein>
    <submittedName>
        <fullName evidence="6">ScbR family autoregulator-binding transcription factor</fullName>
    </submittedName>
</protein>